<gene>
    <name evidence="2" type="ORF">BJX66DRAFT_49843</name>
</gene>
<dbReference type="Proteomes" id="UP001610563">
    <property type="component" value="Unassembled WGS sequence"/>
</dbReference>
<protein>
    <submittedName>
        <fullName evidence="2">Uncharacterized protein</fullName>
    </submittedName>
</protein>
<feature type="region of interest" description="Disordered" evidence="1">
    <location>
        <begin position="1"/>
        <end position="55"/>
    </location>
</feature>
<organism evidence="2 3">
    <name type="scientific">Aspergillus keveii</name>
    <dbReference type="NCBI Taxonomy" id="714993"/>
    <lineage>
        <taxon>Eukaryota</taxon>
        <taxon>Fungi</taxon>
        <taxon>Dikarya</taxon>
        <taxon>Ascomycota</taxon>
        <taxon>Pezizomycotina</taxon>
        <taxon>Eurotiomycetes</taxon>
        <taxon>Eurotiomycetidae</taxon>
        <taxon>Eurotiales</taxon>
        <taxon>Aspergillaceae</taxon>
        <taxon>Aspergillus</taxon>
        <taxon>Aspergillus subgen. Nidulantes</taxon>
    </lineage>
</organism>
<dbReference type="EMBL" id="JBFTWV010000133">
    <property type="protein sequence ID" value="KAL2785838.1"/>
    <property type="molecule type" value="Genomic_DNA"/>
</dbReference>
<reference evidence="2 3" key="1">
    <citation type="submission" date="2024-07" db="EMBL/GenBank/DDBJ databases">
        <title>Section-level genome sequencing and comparative genomics of Aspergillus sections Usti and Cavernicolus.</title>
        <authorList>
            <consortium name="Lawrence Berkeley National Laboratory"/>
            <person name="Nybo J.L."/>
            <person name="Vesth T.C."/>
            <person name="Theobald S."/>
            <person name="Frisvad J.C."/>
            <person name="Larsen T.O."/>
            <person name="Kjaerboelling I."/>
            <person name="Rothschild-Mancinelli K."/>
            <person name="Lyhne E.K."/>
            <person name="Kogle M.E."/>
            <person name="Barry K."/>
            <person name="Clum A."/>
            <person name="Na H."/>
            <person name="Ledsgaard L."/>
            <person name="Lin J."/>
            <person name="Lipzen A."/>
            <person name="Kuo A."/>
            <person name="Riley R."/>
            <person name="Mondo S."/>
            <person name="Labutti K."/>
            <person name="Haridas S."/>
            <person name="Pangalinan J."/>
            <person name="Salamov A.A."/>
            <person name="Simmons B.A."/>
            <person name="Magnuson J.K."/>
            <person name="Chen J."/>
            <person name="Drula E."/>
            <person name="Henrissat B."/>
            <person name="Wiebenga A."/>
            <person name="Lubbers R.J."/>
            <person name="Gomes A.C."/>
            <person name="Makela M.R."/>
            <person name="Stajich J."/>
            <person name="Grigoriev I.V."/>
            <person name="Mortensen U.H."/>
            <person name="De Vries R.P."/>
            <person name="Baker S.E."/>
            <person name="Andersen M.R."/>
        </authorList>
    </citation>
    <scope>NUCLEOTIDE SEQUENCE [LARGE SCALE GENOMIC DNA]</scope>
    <source>
        <strain evidence="2 3">CBS 209.92</strain>
    </source>
</reference>
<sequence>MPIASHHKERFYRRQGNGKERSASLDTSEPLPPTQSRLSIAISRPDFASNSGSASSIHTLDTTLRASTIGVTSAAKSTSTSSSVMSRMPGASETPSAITPPDTKDLPAPYLNLADFPSTTTLTLNSTLVPDGRPSLPPRPASTMSERRPPIPPRSQPKARQSLTSLSSFSLSNMRPHSHSYSQSQSTSTSESASTTSTTTTSTHKSPPNPTPTTQKPPKTKKQNLPFPTLNPTTPPSPAADLLTLTQHIETQMSQVRHLFSRKHNLLDPSEQSWISATIRDTEDATREVAVLTEGLRVEQAINQGRLGVKTQIKWMLRDSKRAREKRERLVVVHQSLMTVLARLQGVQGAPPQMGGEVGTETGVVSRNLRESVDGRTDTRDSKGGLDSEKHIRRRRRMTVDKTPRISSSMKRVEEEGPWDLSVQLQDAGMEAVVPNTVAEKVGVSVTTKPTQDVSSASSTNMDDELMDMLSWRWAQGRATT</sequence>
<proteinExistence type="predicted"/>
<evidence type="ECO:0000313" key="3">
    <source>
        <dbReference type="Proteomes" id="UP001610563"/>
    </source>
</evidence>
<feature type="compositionally biased region" description="Low complexity" evidence="1">
    <location>
        <begin position="72"/>
        <end position="83"/>
    </location>
</feature>
<feature type="compositionally biased region" description="Low complexity" evidence="1">
    <location>
        <begin position="118"/>
        <end position="128"/>
    </location>
</feature>
<feature type="compositionally biased region" description="Basic residues" evidence="1">
    <location>
        <begin position="1"/>
        <end position="13"/>
    </location>
</feature>
<feature type="compositionally biased region" description="Low complexity" evidence="1">
    <location>
        <begin position="179"/>
        <end position="232"/>
    </location>
</feature>
<evidence type="ECO:0000313" key="2">
    <source>
        <dbReference type="EMBL" id="KAL2785838.1"/>
    </source>
</evidence>
<comment type="caution">
    <text evidence="2">The sequence shown here is derived from an EMBL/GenBank/DDBJ whole genome shotgun (WGS) entry which is preliminary data.</text>
</comment>
<evidence type="ECO:0000256" key="1">
    <source>
        <dbReference type="SAM" id="MobiDB-lite"/>
    </source>
</evidence>
<accession>A0ABR4FRE3</accession>
<feature type="region of interest" description="Disordered" evidence="1">
    <location>
        <begin position="70"/>
        <end position="240"/>
    </location>
</feature>
<keyword evidence="3" id="KW-1185">Reference proteome</keyword>
<name>A0ABR4FRE3_9EURO</name>
<feature type="compositionally biased region" description="Low complexity" evidence="1">
    <location>
        <begin position="162"/>
        <end position="172"/>
    </location>
</feature>